<keyword evidence="2" id="KW-0812">Transmembrane</keyword>
<sequence length="239" mass="26496">MSTDKNFSTADNNDPQPPVEKQSASNNPENSQQEPKYTQLYGLEGADGKMSLDPQASPGFQGAEGKEEPHKRISQQFDIDPNTREPLLIAQAIRNVLIIIPVLIMLVVFVCVFINVLVSAPSEYDDLILAGMFIIAVIALPYMIHVILQVVAFMRFRRSVKFRWIRGANIYGLIVAPISEVTYVPFMLEQILDPSSSTESSFTIVGVIVALYEVILGILMIVVTTNSIKKTTQLSGQKH</sequence>
<evidence type="ECO:0000256" key="1">
    <source>
        <dbReference type="SAM" id="MobiDB-lite"/>
    </source>
</evidence>
<feature type="transmembrane region" description="Helical" evidence="2">
    <location>
        <begin position="96"/>
        <end position="118"/>
    </location>
</feature>
<accession>A0A3S4YSH4</accession>
<keyword evidence="2" id="KW-0472">Membrane</keyword>
<name>A0A3S4YSH4_9MICC</name>
<keyword evidence="2" id="KW-1133">Transmembrane helix</keyword>
<feature type="transmembrane region" description="Helical" evidence="2">
    <location>
        <begin position="168"/>
        <end position="188"/>
    </location>
</feature>
<evidence type="ECO:0000256" key="2">
    <source>
        <dbReference type="SAM" id="Phobius"/>
    </source>
</evidence>
<dbReference type="EMBL" id="LR134521">
    <property type="protein sequence ID" value="VEJ29991.1"/>
    <property type="molecule type" value="Genomic_DNA"/>
</dbReference>
<organism evidence="3 4">
    <name type="scientific">Rothia dentocariosa</name>
    <dbReference type="NCBI Taxonomy" id="2047"/>
    <lineage>
        <taxon>Bacteria</taxon>
        <taxon>Bacillati</taxon>
        <taxon>Actinomycetota</taxon>
        <taxon>Actinomycetes</taxon>
        <taxon>Micrococcales</taxon>
        <taxon>Micrococcaceae</taxon>
        <taxon>Rothia</taxon>
    </lineage>
</organism>
<reference evidence="3 4" key="1">
    <citation type="submission" date="2018-12" db="EMBL/GenBank/DDBJ databases">
        <authorList>
            <consortium name="Pathogen Informatics"/>
        </authorList>
    </citation>
    <scope>NUCLEOTIDE SEQUENCE [LARGE SCALE GENOMIC DNA]</scope>
    <source>
        <strain evidence="3 4">NCTC10918</strain>
    </source>
</reference>
<protein>
    <submittedName>
        <fullName evidence="3">Uncharacterized protein</fullName>
    </submittedName>
</protein>
<feature type="transmembrane region" description="Helical" evidence="2">
    <location>
        <begin position="200"/>
        <end position="223"/>
    </location>
</feature>
<proteinExistence type="predicted"/>
<dbReference type="STRING" id="762948.HMPREF0733_10978"/>
<dbReference type="Proteomes" id="UP000270988">
    <property type="component" value="Chromosome"/>
</dbReference>
<feature type="compositionally biased region" description="Polar residues" evidence="1">
    <location>
        <begin position="22"/>
        <end position="36"/>
    </location>
</feature>
<dbReference type="AlphaFoldDB" id="A0A3S4YSH4"/>
<feature type="region of interest" description="Disordered" evidence="1">
    <location>
        <begin position="1"/>
        <end position="72"/>
    </location>
</feature>
<feature type="compositionally biased region" description="Polar residues" evidence="1">
    <location>
        <begin position="1"/>
        <end position="14"/>
    </location>
</feature>
<evidence type="ECO:0000313" key="4">
    <source>
        <dbReference type="Proteomes" id="UP000270988"/>
    </source>
</evidence>
<feature type="transmembrane region" description="Helical" evidence="2">
    <location>
        <begin position="130"/>
        <end position="156"/>
    </location>
</feature>
<gene>
    <name evidence="3" type="ORF">NCTC10918_01263</name>
</gene>
<evidence type="ECO:0000313" key="3">
    <source>
        <dbReference type="EMBL" id="VEJ29991.1"/>
    </source>
</evidence>